<evidence type="ECO:0000259" key="4">
    <source>
        <dbReference type="Pfam" id="PF08545"/>
    </source>
</evidence>
<protein>
    <submittedName>
        <fullName evidence="5">Ketoacyl-ACP synthase III</fullName>
    </submittedName>
</protein>
<feature type="domain" description="Beta-ketoacyl-[acyl-carrier-protein] synthase III C-terminal" evidence="3">
    <location>
        <begin position="239"/>
        <end position="328"/>
    </location>
</feature>
<dbReference type="Gene3D" id="3.40.47.10">
    <property type="match status" value="1"/>
</dbReference>
<dbReference type="InterPro" id="IPR013747">
    <property type="entry name" value="ACP_syn_III_C"/>
</dbReference>
<evidence type="ECO:0000259" key="3">
    <source>
        <dbReference type="Pfam" id="PF08541"/>
    </source>
</evidence>
<organism evidence="5 6">
    <name type="scientific">Bacillus yapensis</name>
    <dbReference type="NCBI Taxonomy" id="2492960"/>
    <lineage>
        <taxon>Bacteria</taxon>
        <taxon>Bacillati</taxon>
        <taxon>Bacillota</taxon>
        <taxon>Bacilli</taxon>
        <taxon>Bacillales</taxon>
        <taxon>Bacillaceae</taxon>
        <taxon>Bacillus</taxon>
    </lineage>
</organism>
<dbReference type="EMBL" id="RXNT01000004">
    <property type="protein sequence ID" value="RTR33836.1"/>
    <property type="molecule type" value="Genomic_DNA"/>
</dbReference>
<evidence type="ECO:0000313" key="5">
    <source>
        <dbReference type="EMBL" id="RTR33836.1"/>
    </source>
</evidence>
<reference evidence="5 6" key="1">
    <citation type="submission" date="2018-12" db="EMBL/GenBank/DDBJ databases">
        <title>Bacillus yapensis draft genome sequence.</title>
        <authorList>
            <person name="Yu L."/>
            <person name="Xu X."/>
            <person name="Tang X."/>
        </authorList>
    </citation>
    <scope>NUCLEOTIDE SEQUENCE [LARGE SCALE GENOMIC DNA]</scope>
    <source>
        <strain evidence="5 6">XXST-01</strain>
    </source>
</reference>
<dbReference type="OrthoDB" id="1704808at2"/>
<dbReference type="Pfam" id="PF08545">
    <property type="entry name" value="ACP_syn_III"/>
    <property type="match status" value="1"/>
</dbReference>
<dbReference type="Proteomes" id="UP000271374">
    <property type="component" value="Unassembled WGS sequence"/>
</dbReference>
<accession>A0A431WE31</accession>
<keyword evidence="6" id="KW-1185">Reference proteome</keyword>
<dbReference type="InterPro" id="IPR016039">
    <property type="entry name" value="Thiolase-like"/>
</dbReference>
<evidence type="ECO:0000313" key="6">
    <source>
        <dbReference type="Proteomes" id="UP000271374"/>
    </source>
</evidence>
<dbReference type="PANTHER" id="PTHR34069:SF2">
    <property type="entry name" value="BETA-KETOACYL-[ACYL-CARRIER-PROTEIN] SYNTHASE III"/>
    <property type="match status" value="1"/>
</dbReference>
<evidence type="ECO:0000256" key="1">
    <source>
        <dbReference type="ARBA" id="ARBA00022679"/>
    </source>
</evidence>
<dbReference type="AlphaFoldDB" id="A0A431WE31"/>
<dbReference type="PANTHER" id="PTHR34069">
    <property type="entry name" value="3-OXOACYL-[ACYL-CARRIER-PROTEIN] SYNTHASE 3"/>
    <property type="match status" value="1"/>
</dbReference>
<dbReference type="RefSeq" id="WP_126407491.1">
    <property type="nucleotide sequence ID" value="NZ_RXNT01000004.1"/>
</dbReference>
<dbReference type="GO" id="GO:0004315">
    <property type="term" value="F:3-oxoacyl-[acyl-carrier-protein] synthase activity"/>
    <property type="evidence" value="ECO:0007669"/>
    <property type="project" value="InterPro"/>
</dbReference>
<comment type="caution">
    <text evidence="5">The sequence shown here is derived from an EMBL/GenBank/DDBJ whole genome shotgun (WGS) entry which is preliminary data.</text>
</comment>
<name>A0A431WE31_9BACI</name>
<evidence type="ECO:0000256" key="2">
    <source>
        <dbReference type="ARBA" id="ARBA00023315"/>
    </source>
</evidence>
<dbReference type="Pfam" id="PF08541">
    <property type="entry name" value="ACP_syn_III_C"/>
    <property type="match status" value="1"/>
</dbReference>
<keyword evidence="2" id="KW-0012">Acyltransferase</keyword>
<sequence length="328" mass="37046">MVNIKIREMAIYHPEHAVDNDFFIDHFKNKGRDSTNFIQNILGRENRYVINDNNESSLTMAYEASKLVLEKANLSGQELDIIMFSSQTPEYLATSNAIQLHAKLQAGHKTQVLDTNANCAGMLVAIDYASRYMMSNPHVQTALVVGSDYNTLMSNPEEEITYANFGDAACAVILEKTEESKGFMDSIYFTDSVTSTNTNFPRHGLSGAIKEKQDQSMQWIPFDGSIAMPPTYEMFETILSRNNYTMRDLDAYCFSQFSIANIKTIQEHYGLDENKIMYVGDRYGYTGTTSPLMAFYDGIETGRIKRGDTVLFWTIGGGYQLVAMLLKY</sequence>
<dbReference type="GO" id="GO:0006633">
    <property type="term" value="P:fatty acid biosynthetic process"/>
    <property type="evidence" value="ECO:0007669"/>
    <property type="project" value="InterPro"/>
</dbReference>
<proteinExistence type="predicted"/>
<keyword evidence="1" id="KW-0808">Transferase</keyword>
<dbReference type="CDD" id="cd00830">
    <property type="entry name" value="KAS_III"/>
    <property type="match status" value="1"/>
</dbReference>
<gene>
    <name evidence="5" type="ORF">EKG37_06335</name>
</gene>
<dbReference type="InterPro" id="IPR013751">
    <property type="entry name" value="ACP_syn_III_N"/>
</dbReference>
<dbReference type="SUPFAM" id="SSF53901">
    <property type="entry name" value="Thiolase-like"/>
    <property type="match status" value="1"/>
</dbReference>
<dbReference type="GO" id="GO:0044550">
    <property type="term" value="P:secondary metabolite biosynthetic process"/>
    <property type="evidence" value="ECO:0007669"/>
    <property type="project" value="TreeGrafter"/>
</dbReference>
<feature type="domain" description="Beta-ketoacyl-[acyl-carrier-protein] synthase III N-terminal" evidence="4">
    <location>
        <begin position="113"/>
        <end position="191"/>
    </location>
</feature>